<evidence type="ECO:0000256" key="8">
    <source>
        <dbReference type="SAM" id="MobiDB-lite"/>
    </source>
</evidence>
<dbReference type="PROSITE" id="PS50125">
    <property type="entry name" value="GUANYLATE_CYCLASE_2"/>
    <property type="match status" value="1"/>
</dbReference>
<dbReference type="PANTHER" id="PTHR11920:SF335">
    <property type="entry name" value="GUANYLATE CYCLASE"/>
    <property type="match status" value="1"/>
</dbReference>
<dbReference type="SUPFAM" id="SSF55073">
    <property type="entry name" value="Nucleotide cyclase"/>
    <property type="match status" value="1"/>
</dbReference>
<dbReference type="GO" id="GO:0007168">
    <property type="term" value="P:receptor guanylyl cyclase signaling pathway"/>
    <property type="evidence" value="ECO:0007669"/>
    <property type="project" value="TreeGrafter"/>
</dbReference>
<keyword evidence="11" id="KW-1185">Reference proteome</keyword>
<dbReference type="GO" id="GO:0000166">
    <property type="term" value="F:nucleotide binding"/>
    <property type="evidence" value="ECO:0007669"/>
    <property type="project" value="UniProtKB-KW"/>
</dbReference>
<comment type="subcellular location">
    <subcellularLocation>
        <location evidence="1">Membrane</location>
    </subcellularLocation>
</comment>
<comment type="similarity">
    <text evidence="7">Belongs to the adenylyl cyclase class-4/guanylyl cyclase family.</text>
</comment>
<dbReference type="PROSITE" id="PS00452">
    <property type="entry name" value="GUANYLATE_CYCLASE_1"/>
    <property type="match status" value="1"/>
</dbReference>
<accession>A0A250XCD0</accession>
<reference evidence="10 11" key="1">
    <citation type="submission" date="2017-08" db="EMBL/GenBank/DDBJ databases">
        <title>Acidophilic green algal genome provides insights into adaptation to an acidic environment.</title>
        <authorList>
            <person name="Hirooka S."/>
            <person name="Hirose Y."/>
            <person name="Kanesaki Y."/>
            <person name="Higuchi S."/>
            <person name="Fujiwara T."/>
            <person name="Onuma R."/>
            <person name="Era A."/>
            <person name="Ohbayashi R."/>
            <person name="Uzuka A."/>
            <person name="Nozaki H."/>
            <person name="Yoshikawa H."/>
            <person name="Miyagishima S.Y."/>
        </authorList>
    </citation>
    <scope>NUCLEOTIDE SEQUENCE [LARGE SCALE GENOMIC DNA]</scope>
    <source>
        <strain evidence="10 11">NIES-2499</strain>
    </source>
</reference>
<dbReference type="STRING" id="1157962.A0A250XCD0"/>
<feature type="domain" description="Guanylate cyclase" evidence="9">
    <location>
        <begin position="40"/>
        <end position="260"/>
    </location>
</feature>
<evidence type="ECO:0000256" key="5">
    <source>
        <dbReference type="ARBA" id="ARBA00023136"/>
    </source>
</evidence>
<dbReference type="EMBL" id="BEGY01000056">
    <property type="protein sequence ID" value="GAX80716.1"/>
    <property type="molecule type" value="Genomic_DNA"/>
</dbReference>
<dbReference type="GO" id="GO:0004383">
    <property type="term" value="F:guanylate cyclase activity"/>
    <property type="evidence" value="ECO:0007669"/>
    <property type="project" value="TreeGrafter"/>
</dbReference>
<organism evidence="10 11">
    <name type="scientific">Chlamydomonas eustigma</name>
    <dbReference type="NCBI Taxonomy" id="1157962"/>
    <lineage>
        <taxon>Eukaryota</taxon>
        <taxon>Viridiplantae</taxon>
        <taxon>Chlorophyta</taxon>
        <taxon>core chlorophytes</taxon>
        <taxon>Chlorophyceae</taxon>
        <taxon>CS clade</taxon>
        <taxon>Chlamydomonadales</taxon>
        <taxon>Chlamydomonadaceae</taxon>
        <taxon>Chlamydomonas</taxon>
    </lineage>
</organism>
<dbReference type="PANTHER" id="PTHR11920">
    <property type="entry name" value="GUANYLYL CYCLASE"/>
    <property type="match status" value="1"/>
</dbReference>
<evidence type="ECO:0000313" key="10">
    <source>
        <dbReference type="EMBL" id="GAX80716.1"/>
    </source>
</evidence>
<comment type="caution">
    <text evidence="10">The sequence shown here is derived from an EMBL/GenBank/DDBJ whole genome shotgun (WGS) entry which is preliminary data.</text>
</comment>
<dbReference type="GO" id="GO:0001653">
    <property type="term" value="F:peptide receptor activity"/>
    <property type="evidence" value="ECO:0007669"/>
    <property type="project" value="TreeGrafter"/>
</dbReference>
<dbReference type="InterPro" id="IPR018297">
    <property type="entry name" value="A/G_cyclase_CS"/>
</dbReference>
<evidence type="ECO:0000256" key="2">
    <source>
        <dbReference type="ARBA" id="ARBA00022692"/>
    </source>
</evidence>
<feature type="region of interest" description="Disordered" evidence="8">
    <location>
        <begin position="103"/>
        <end position="136"/>
    </location>
</feature>
<dbReference type="SMART" id="SM00044">
    <property type="entry name" value="CYCc"/>
    <property type="match status" value="1"/>
</dbReference>
<dbReference type="Pfam" id="PF00211">
    <property type="entry name" value="Guanylate_cyc"/>
    <property type="match status" value="2"/>
</dbReference>
<keyword evidence="6 7" id="KW-0456">Lyase</keyword>
<feature type="compositionally biased region" description="Basic and acidic residues" evidence="8">
    <location>
        <begin position="103"/>
        <end position="124"/>
    </location>
</feature>
<evidence type="ECO:0000256" key="7">
    <source>
        <dbReference type="RuleBase" id="RU000405"/>
    </source>
</evidence>
<keyword evidence="4" id="KW-1133">Transmembrane helix</keyword>
<gene>
    <name evidence="10" type="ORF">CEUSTIGMA_g8151.t1</name>
</gene>
<dbReference type="AlphaFoldDB" id="A0A250XCD0"/>
<evidence type="ECO:0000313" key="11">
    <source>
        <dbReference type="Proteomes" id="UP000232323"/>
    </source>
</evidence>
<evidence type="ECO:0000256" key="1">
    <source>
        <dbReference type="ARBA" id="ARBA00004370"/>
    </source>
</evidence>
<dbReference type="GO" id="GO:0005886">
    <property type="term" value="C:plasma membrane"/>
    <property type="evidence" value="ECO:0007669"/>
    <property type="project" value="TreeGrafter"/>
</dbReference>
<proteinExistence type="inferred from homology"/>
<evidence type="ECO:0000256" key="3">
    <source>
        <dbReference type="ARBA" id="ARBA00022741"/>
    </source>
</evidence>
<dbReference type="Gene3D" id="3.30.70.1230">
    <property type="entry name" value="Nucleotide cyclase"/>
    <property type="match status" value="1"/>
</dbReference>
<dbReference type="InterPro" id="IPR001054">
    <property type="entry name" value="A/G_cyclase"/>
</dbReference>
<keyword evidence="3" id="KW-0547">Nucleotide-binding</keyword>
<evidence type="ECO:0000256" key="6">
    <source>
        <dbReference type="ARBA" id="ARBA00023239"/>
    </source>
</evidence>
<dbReference type="GO" id="GO:0035556">
    <property type="term" value="P:intracellular signal transduction"/>
    <property type="evidence" value="ECO:0007669"/>
    <property type="project" value="InterPro"/>
</dbReference>
<evidence type="ECO:0000259" key="9">
    <source>
        <dbReference type="PROSITE" id="PS50125"/>
    </source>
</evidence>
<keyword evidence="2" id="KW-0812">Transmembrane</keyword>
<dbReference type="CDD" id="cd07302">
    <property type="entry name" value="CHD"/>
    <property type="match status" value="1"/>
</dbReference>
<dbReference type="Proteomes" id="UP000232323">
    <property type="component" value="Unassembled WGS sequence"/>
</dbReference>
<keyword evidence="5" id="KW-0472">Membrane</keyword>
<dbReference type="InterPro" id="IPR050401">
    <property type="entry name" value="Cyclic_nucleotide_synthase"/>
</dbReference>
<dbReference type="OrthoDB" id="548029at2759"/>
<evidence type="ECO:0000256" key="4">
    <source>
        <dbReference type="ARBA" id="ARBA00022989"/>
    </source>
</evidence>
<protein>
    <recommendedName>
        <fullName evidence="9">Guanylate cyclase domain-containing protein</fullName>
    </recommendedName>
</protein>
<name>A0A250XCD0_9CHLO</name>
<dbReference type="InterPro" id="IPR029787">
    <property type="entry name" value="Nucleotide_cyclase"/>
</dbReference>
<sequence>MSHLGTHDVLLTPGGPGKESSLLMTQQNVMDLAAWHESVTVLFCDIEGFTTLSSQLHPAEVMLLLNDLFSRFDALLEKHDVFKVETIGDCYMCVTGLFNREDKPKEQDAGKTMESVPKEQDAGKTMESGKGSKGLIQIGDTAKEVESDAEGEEAACIAEAEDICKGLKCHLHRHNTTRRHDGGWGKLGGFDPQHATKMLCFARALVRTASQYSQVPNPLGGHIRLLTGMHSGPVCSGVVGKRMPRFCLFGDTVNTASRMETTCPIPGRIHVSATSAALIPGVVLEPCTVHVKGKGEMNTFLDPST</sequence>
<dbReference type="GO" id="GO:0004016">
    <property type="term" value="F:adenylate cyclase activity"/>
    <property type="evidence" value="ECO:0007669"/>
    <property type="project" value="TreeGrafter"/>
</dbReference>